<dbReference type="STRING" id="29539.SAMN02745716_2003"/>
<dbReference type="AlphaFoldDB" id="A0A1H6G117"/>
<evidence type="ECO:0000313" key="1">
    <source>
        <dbReference type="EMBL" id="SEH15595.1"/>
    </source>
</evidence>
<sequence>MRTAGASRYDPRAVLVEIKWHANTFRGDELEAHLKRLAPLALEYGARWWLLYRALEAGLDFVQLAEFDRKEDFDRYWYSDEVGAIRERALGTFQVPLIPSFHQVVGRGELHSPEELLTQRSE</sequence>
<gene>
    <name evidence="1" type="ORF">SAMN02745716_2003</name>
</gene>
<accession>A0A1H6G117</accession>
<protein>
    <submittedName>
        <fullName evidence="1">Uncharacterized protein</fullName>
    </submittedName>
</protein>
<name>A0A1H6G117_THEAL</name>
<keyword evidence="2" id="KW-1185">Reference proteome</keyword>
<reference evidence="2" key="1">
    <citation type="submission" date="2016-10" db="EMBL/GenBank/DDBJ databases">
        <authorList>
            <person name="Varghese N."/>
            <person name="Submissions S."/>
        </authorList>
    </citation>
    <scope>NUCLEOTIDE SEQUENCE [LARGE SCALE GENOMIC DNA]</scope>
    <source>
        <strain evidence="2">ATCC 35263</strain>
    </source>
</reference>
<dbReference type="EMBL" id="FNWJ01000002">
    <property type="protein sequence ID" value="SEH15595.1"/>
    <property type="molecule type" value="Genomic_DNA"/>
</dbReference>
<dbReference type="Proteomes" id="UP000222056">
    <property type="component" value="Unassembled WGS sequence"/>
</dbReference>
<proteinExistence type="predicted"/>
<evidence type="ECO:0000313" key="2">
    <source>
        <dbReference type="Proteomes" id="UP000222056"/>
    </source>
</evidence>
<organism evidence="1 2">
    <name type="scientific">Thermoleophilum album</name>
    <dbReference type="NCBI Taxonomy" id="29539"/>
    <lineage>
        <taxon>Bacteria</taxon>
        <taxon>Bacillati</taxon>
        <taxon>Actinomycetota</taxon>
        <taxon>Thermoleophilia</taxon>
        <taxon>Thermoleophilales</taxon>
        <taxon>Thermoleophilaceae</taxon>
        <taxon>Thermoleophilum</taxon>
    </lineage>
</organism>